<organism evidence="23">
    <name type="scientific">Betula platyphylla</name>
    <name type="common">Asian white birch</name>
    <dbReference type="NCBI Taxonomy" id="78630"/>
    <lineage>
        <taxon>Eukaryota</taxon>
        <taxon>Viridiplantae</taxon>
        <taxon>Streptophyta</taxon>
        <taxon>Embryophyta</taxon>
        <taxon>Tracheophyta</taxon>
        <taxon>Spermatophyta</taxon>
        <taxon>Magnoliopsida</taxon>
        <taxon>eudicotyledons</taxon>
        <taxon>Gunneridae</taxon>
        <taxon>Pentapetalae</taxon>
        <taxon>rosids</taxon>
        <taxon>fabids</taxon>
        <taxon>Fagales</taxon>
        <taxon>Betulaceae</taxon>
        <taxon>Betula</taxon>
    </lineage>
</organism>
<evidence type="ECO:0000256" key="8">
    <source>
        <dbReference type="ARBA" id="ARBA00022723"/>
    </source>
</evidence>
<keyword evidence="5 21" id="KW-0964">Secreted</keyword>
<dbReference type="InterPro" id="IPR019793">
    <property type="entry name" value="Peroxidases_heam-ligand_BS"/>
</dbReference>
<feature type="signal peptide" evidence="21">
    <location>
        <begin position="1"/>
        <end position="26"/>
    </location>
</feature>
<dbReference type="CDD" id="cd00693">
    <property type="entry name" value="secretory_peroxidase"/>
    <property type="match status" value="1"/>
</dbReference>
<keyword evidence="12 18" id="KW-0408">Iron</keyword>
<dbReference type="FunFam" id="1.10.420.10:FF:000008">
    <property type="entry name" value="Peroxidase"/>
    <property type="match status" value="1"/>
</dbReference>
<dbReference type="InterPro" id="IPR019794">
    <property type="entry name" value="Peroxidases_AS"/>
</dbReference>
<keyword evidence="7 21" id="KW-0349">Heme</keyword>
<evidence type="ECO:0000256" key="14">
    <source>
        <dbReference type="ARBA" id="ARBA00023180"/>
    </source>
</evidence>
<comment type="cofactor">
    <cofactor evidence="18 21">
        <name>heme b</name>
        <dbReference type="ChEBI" id="CHEBI:60344"/>
    </cofactor>
    <text evidence="18 21">Binds 1 heme b (iron(II)-protoporphyrin IX) group per subunit.</text>
</comment>
<protein>
    <recommendedName>
        <fullName evidence="4 21">Peroxidase</fullName>
        <ecNumber evidence="4 21">1.11.1.7</ecNumber>
    </recommendedName>
</protein>
<evidence type="ECO:0000256" key="11">
    <source>
        <dbReference type="ARBA" id="ARBA00023002"/>
    </source>
</evidence>
<sequence length="326" mass="35593">MATSKLFSFLFLQMMFVLFVLHPANSQGLKVGFYANTCPEAEAIVEKIIVQTLSRAPSLAAPLLRMHFHDCFVRGCDGSVLLNSSTNQAEKNAIPNQTLRGFQIIDKIKSALEKACPGVVSCADIIAIVARDVVATPKGPFWEVETGRRDGRVSNITEALLNLPPPTANISTLIKDWQQKGLTAKDLVVLSGAHTIGIGHCGGFSNRLYNFTGKGDTDPTLDPNYIPKLKSKCKAGDQTTFVEMDPGSFKTFDEDYYTLVAKRRGLFQSDAALLDDAETKAYVELQATTRGSTFFKDFGVSIVKMGRVGVLTGKDGEIRKQCSRVL</sequence>
<reference evidence="23" key="1">
    <citation type="submission" date="2015-01" db="EMBL/GenBank/DDBJ databases">
        <title>The molecular mechanism of BplMYB46 from Betula platyphylla in mediating drought and salt tolerance and formation of secondary wall.</title>
        <authorList>
            <person name="Guo H."/>
            <person name="Yang C."/>
            <person name="Wang Y."/>
            <person name="Wang C."/>
        </authorList>
    </citation>
    <scope>NUCLEOTIDE SEQUENCE</scope>
</reference>
<feature type="binding site" evidence="18">
    <location>
        <position position="195"/>
    </location>
    <ligand>
        <name>Ca(2+)</name>
        <dbReference type="ChEBI" id="CHEBI:29108"/>
        <label>2</label>
    </ligand>
</feature>
<evidence type="ECO:0000256" key="18">
    <source>
        <dbReference type="PIRSR" id="PIRSR600823-3"/>
    </source>
</evidence>
<keyword evidence="6 21" id="KW-0575">Peroxidase</keyword>
<feature type="binding site" evidence="18">
    <location>
        <position position="79"/>
    </location>
    <ligand>
        <name>Ca(2+)</name>
        <dbReference type="ChEBI" id="CHEBI:29108"/>
        <label>1</label>
    </ligand>
</feature>
<keyword evidence="14" id="KW-0325">Glycoprotein</keyword>
<feature type="binding site" evidence="18">
    <location>
        <position position="75"/>
    </location>
    <ligand>
        <name>Ca(2+)</name>
        <dbReference type="ChEBI" id="CHEBI:29108"/>
        <label>1</label>
    </ligand>
</feature>
<dbReference type="PROSITE" id="PS00436">
    <property type="entry name" value="PEROXIDASE_2"/>
    <property type="match status" value="1"/>
</dbReference>
<dbReference type="GO" id="GO:0005576">
    <property type="term" value="C:extracellular region"/>
    <property type="evidence" value="ECO:0007669"/>
    <property type="project" value="UniProtKB-SubCell"/>
</dbReference>
<evidence type="ECO:0000256" key="3">
    <source>
        <dbReference type="ARBA" id="ARBA00006873"/>
    </source>
</evidence>
<dbReference type="InterPro" id="IPR002016">
    <property type="entry name" value="Haem_peroxidase"/>
</dbReference>
<feature type="binding site" evidence="18">
    <location>
        <position position="73"/>
    </location>
    <ligand>
        <name>Ca(2+)</name>
        <dbReference type="ChEBI" id="CHEBI:29108"/>
        <label>1</label>
    </ligand>
</feature>
<evidence type="ECO:0000256" key="19">
    <source>
        <dbReference type="PIRSR" id="PIRSR600823-4"/>
    </source>
</evidence>
<dbReference type="GO" id="GO:0006979">
    <property type="term" value="P:response to oxidative stress"/>
    <property type="evidence" value="ECO:0007669"/>
    <property type="project" value="UniProtKB-UniRule"/>
</dbReference>
<evidence type="ECO:0000256" key="17">
    <source>
        <dbReference type="PIRSR" id="PIRSR600823-2"/>
    </source>
</evidence>
<dbReference type="FunFam" id="1.10.520.10:FF:000001">
    <property type="entry name" value="Peroxidase"/>
    <property type="match status" value="1"/>
</dbReference>
<keyword evidence="13 20" id="KW-1015">Disulfide bond</keyword>
<dbReference type="InterPro" id="IPR000823">
    <property type="entry name" value="Peroxidase_pln"/>
</dbReference>
<dbReference type="GO" id="GO:0140825">
    <property type="term" value="F:lactoperoxidase activity"/>
    <property type="evidence" value="ECO:0007669"/>
    <property type="project" value="UniProtKB-EC"/>
</dbReference>
<keyword evidence="11 21" id="KW-0560">Oxidoreductase</keyword>
<proteinExistence type="evidence at transcript level"/>
<evidence type="ECO:0000256" key="2">
    <source>
        <dbReference type="ARBA" id="ARBA00002322"/>
    </source>
</evidence>
<feature type="binding site" evidence="18">
    <location>
        <position position="245"/>
    </location>
    <ligand>
        <name>Ca(2+)</name>
        <dbReference type="ChEBI" id="CHEBI:29108"/>
        <label>2</label>
    </ligand>
</feature>
<evidence type="ECO:0000259" key="22">
    <source>
        <dbReference type="PROSITE" id="PS50873"/>
    </source>
</evidence>
<dbReference type="InterPro" id="IPR033905">
    <property type="entry name" value="Secretory_peroxidase"/>
</dbReference>
<dbReference type="PRINTS" id="PR00458">
    <property type="entry name" value="PEROXIDASE"/>
</dbReference>
<dbReference type="Pfam" id="PF00141">
    <property type="entry name" value="peroxidase"/>
    <property type="match status" value="1"/>
</dbReference>
<evidence type="ECO:0000256" key="13">
    <source>
        <dbReference type="ARBA" id="ARBA00023157"/>
    </source>
</evidence>
<feature type="binding site" description="axial binding residue" evidence="18">
    <location>
        <position position="194"/>
    </location>
    <ligand>
        <name>heme b</name>
        <dbReference type="ChEBI" id="CHEBI:60344"/>
    </ligand>
    <ligandPart>
        <name>Fe</name>
        <dbReference type="ChEBI" id="CHEBI:18248"/>
    </ligandPart>
</feature>
<dbReference type="PROSITE" id="PS50873">
    <property type="entry name" value="PEROXIDASE_4"/>
    <property type="match status" value="1"/>
</dbReference>
<comment type="catalytic activity">
    <reaction evidence="1 21">
        <text>2 a phenolic donor + H2O2 = 2 a phenolic radical donor + 2 H2O</text>
        <dbReference type="Rhea" id="RHEA:56136"/>
        <dbReference type="ChEBI" id="CHEBI:15377"/>
        <dbReference type="ChEBI" id="CHEBI:16240"/>
        <dbReference type="ChEBI" id="CHEBI:139520"/>
        <dbReference type="ChEBI" id="CHEBI:139521"/>
        <dbReference type="EC" id="1.11.1.7"/>
    </reaction>
</comment>
<evidence type="ECO:0000256" key="1">
    <source>
        <dbReference type="ARBA" id="ARBA00000189"/>
    </source>
</evidence>
<evidence type="ECO:0000256" key="9">
    <source>
        <dbReference type="ARBA" id="ARBA00022729"/>
    </source>
</evidence>
<comment type="cofactor">
    <cofactor evidence="18 21">
        <name>Ca(2+)</name>
        <dbReference type="ChEBI" id="CHEBI:29108"/>
    </cofactor>
    <text evidence="18 21">Binds 2 calcium ions per subunit.</text>
</comment>
<dbReference type="AlphaFoldDB" id="A0A0H4CVY2"/>
<comment type="similarity">
    <text evidence="3">Belongs to the peroxidase family. Ascorbate peroxidase subfamily.</text>
</comment>
<feature type="binding site" evidence="18">
    <location>
        <position position="77"/>
    </location>
    <ligand>
        <name>Ca(2+)</name>
        <dbReference type="ChEBI" id="CHEBI:29108"/>
        <label>1</label>
    </ligand>
</feature>
<dbReference type="Gene3D" id="1.10.420.10">
    <property type="entry name" value="Peroxidase, domain 2"/>
    <property type="match status" value="1"/>
</dbReference>
<evidence type="ECO:0000313" key="23">
    <source>
        <dbReference type="EMBL" id="AKN79294.1"/>
    </source>
</evidence>
<feature type="binding site" evidence="17">
    <location>
        <position position="164"/>
    </location>
    <ligand>
        <name>substrate</name>
    </ligand>
</feature>
<gene>
    <name evidence="23" type="primary">POD1</name>
</gene>
<comment type="function">
    <text evidence="2">Removal of H(2)O(2), oxidation of toxic reductants, biosynthesis and degradation of lignin, suberization, auxin catabolism, response to environmental stresses such as wounding, pathogen attack and oxidative stress. These functions might be dependent on each isozyme/isoform in each plant tissue.</text>
</comment>
<dbReference type="Gene3D" id="1.10.520.10">
    <property type="match status" value="1"/>
</dbReference>
<name>A0A0H4CVY2_BETPL</name>
<evidence type="ECO:0000256" key="12">
    <source>
        <dbReference type="ARBA" id="ARBA00023004"/>
    </source>
</evidence>
<dbReference type="EC" id="1.11.1.7" evidence="4 21"/>
<keyword evidence="8 18" id="KW-0479">Metal-binding</keyword>
<dbReference type="GO" id="GO:0046872">
    <property type="term" value="F:metal ion binding"/>
    <property type="evidence" value="ECO:0007669"/>
    <property type="project" value="UniProtKB-UniRule"/>
</dbReference>
<dbReference type="GO" id="GO:0042744">
    <property type="term" value="P:hydrogen peroxide catabolic process"/>
    <property type="evidence" value="ECO:0007669"/>
    <property type="project" value="UniProtKB-KW"/>
</dbReference>
<feature type="binding site" evidence="18">
    <location>
        <position position="70"/>
    </location>
    <ligand>
        <name>Ca(2+)</name>
        <dbReference type="ChEBI" id="CHEBI:29108"/>
        <label>1</label>
    </ligand>
</feature>
<feature type="site" description="Transition state stabilizer" evidence="19">
    <location>
        <position position="65"/>
    </location>
</feature>
<comment type="similarity">
    <text evidence="21">Belongs to the peroxidase family. Classical plant (class III) peroxidase subfamily.</text>
</comment>
<comment type="subcellular location">
    <subcellularLocation>
        <location evidence="21">Secreted</location>
    </subcellularLocation>
</comment>
<keyword evidence="10 18" id="KW-0106">Calcium</keyword>
<evidence type="ECO:0000256" key="6">
    <source>
        <dbReference type="ARBA" id="ARBA00022559"/>
    </source>
</evidence>
<evidence type="ECO:0000256" key="5">
    <source>
        <dbReference type="ARBA" id="ARBA00022525"/>
    </source>
</evidence>
<dbReference type="PANTHER" id="PTHR31235">
    <property type="entry name" value="PEROXIDASE 25-RELATED"/>
    <property type="match status" value="1"/>
</dbReference>
<feature type="binding site" evidence="18">
    <location>
        <position position="253"/>
    </location>
    <ligand>
        <name>Ca(2+)</name>
        <dbReference type="ChEBI" id="CHEBI:29108"/>
        <label>2</label>
    </ligand>
</feature>
<feature type="disulfide bond" evidence="20">
    <location>
        <begin position="122"/>
        <end position="322"/>
    </location>
</feature>
<feature type="domain" description="Plant heme peroxidase family profile" evidence="22">
    <location>
        <begin position="28"/>
        <end position="326"/>
    </location>
</feature>
<dbReference type="SUPFAM" id="SSF48113">
    <property type="entry name" value="Heme-dependent peroxidases"/>
    <property type="match status" value="1"/>
</dbReference>
<evidence type="ECO:0000256" key="4">
    <source>
        <dbReference type="ARBA" id="ARBA00012313"/>
    </source>
</evidence>
<dbReference type="PROSITE" id="PS00435">
    <property type="entry name" value="PEROXIDASE_1"/>
    <property type="match status" value="1"/>
</dbReference>
<feature type="active site" description="Proton acceptor" evidence="16">
    <location>
        <position position="69"/>
    </location>
</feature>
<dbReference type="EMBL" id="KP711296">
    <property type="protein sequence ID" value="AKN79294.1"/>
    <property type="molecule type" value="mRNA"/>
</dbReference>
<feature type="chain" id="PRO_5005118785" description="Peroxidase" evidence="21">
    <location>
        <begin position="27"/>
        <end position="326"/>
    </location>
</feature>
<evidence type="ECO:0000256" key="20">
    <source>
        <dbReference type="PIRSR" id="PIRSR600823-5"/>
    </source>
</evidence>
<feature type="disulfide bond" evidence="20">
    <location>
        <begin position="201"/>
        <end position="233"/>
    </location>
</feature>
<keyword evidence="9 21" id="KW-0732">Signal</keyword>
<dbReference type="GO" id="GO:0020037">
    <property type="term" value="F:heme binding"/>
    <property type="evidence" value="ECO:0007669"/>
    <property type="project" value="UniProtKB-UniRule"/>
</dbReference>
<evidence type="ECO:0000256" key="15">
    <source>
        <dbReference type="ARBA" id="ARBA00023324"/>
    </source>
</evidence>
<accession>A0A0H4CVY2</accession>
<evidence type="ECO:0000256" key="16">
    <source>
        <dbReference type="PIRSR" id="PIRSR600823-1"/>
    </source>
</evidence>
<evidence type="ECO:0000256" key="7">
    <source>
        <dbReference type="ARBA" id="ARBA00022617"/>
    </source>
</evidence>
<evidence type="ECO:0000256" key="21">
    <source>
        <dbReference type="RuleBase" id="RU362060"/>
    </source>
</evidence>
<feature type="disulfide bond" evidence="20">
    <location>
        <begin position="38"/>
        <end position="116"/>
    </location>
</feature>
<keyword evidence="15 21" id="KW-0376">Hydrogen peroxide</keyword>
<evidence type="ECO:0000256" key="10">
    <source>
        <dbReference type="ARBA" id="ARBA00022837"/>
    </source>
</evidence>
<feature type="disulfide bond" evidence="20">
    <location>
        <begin position="71"/>
        <end position="76"/>
    </location>
</feature>
<dbReference type="InterPro" id="IPR010255">
    <property type="entry name" value="Haem_peroxidase_sf"/>
</dbReference>
<feature type="binding site" evidence="18">
    <location>
        <position position="90"/>
    </location>
    <ligand>
        <name>Ca(2+)</name>
        <dbReference type="ChEBI" id="CHEBI:29108"/>
        <label>1</label>
    </ligand>
</feature>
<dbReference type="PRINTS" id="PR00461">
    <property type="entry name" value="PLPEROXIDASE"/>
</dbReference>